<reference evidence="3" key="1">
    <citation type="submission" date="2022-10" db="EMBL/GenBank/DDBJ databases">
        <title>The WGS of Solirubrobacter sp. CPCC 204708.</title>
        <authorList>
            <person name="Jiang Z."/>
        </authorList>
    </citation>
    <scope>NUCLEOTIDE SEQUENCE</scope>
    <source>
        <strain evidence="3">CPCC 204708</strain>
    </source>
</reference>
<dbReference type="InterPro" id="IPR020904">
    <property type="entry name" value="Sc_DH/Rdtase_CS"/>
</dbReference>
<evidence type="ECO:0000313" key="3">
    <source>
        <dbReference type="EMBL" id="MDA0140153.1"/>
    </source>
</evidence>
<protein>
    <submittedName>
        <fullName evidence="3">SDR family oxidoreductase</fullName>
    </submittedName>
</protein>
<sequence>MPDPERAFIVTGGAGGIGRAIVDRLPGHVVVLDVVNGEDAADEAVAADAIARAETVAPLAGWVNNAAVFRDAWLHEDEPVLDLITANLALAVTGCRVAVRHWLHAGRGGAIVNVSSHQALRPVRGALPYAVAKAALEGLTRAVAVDYGPHGIRCNAVALGSIATPRSDARPELTAELARLHPLGRIGTPQEVADVVASLLAPGFVSGAVIPVDGGRSVLGHDPEAREL</sequence>
<dbReference type="CDD" id="cd05233">
    <property type="entry name" value="SDR_c"/>
    <property type="match status" value="1"/>
</dbReference>
<dbReference type="EMBL" id="JAPCID010000034">
    <property type="protein sequence ID" value="MDA0140153.1"/>
    <property type="molecule type" value="Genomic_DNA"/>
</dbReference>
<dbReference type="PRINTS" id="PR00080">
    <property type="entry name" value="SDRFAMILY"/>
</dbReference>
<proteinExistence type="inferred from homology"/>
<dbReference type="PANTHER" id="PTHR43639:SF1">
    <property type="entry name" value="SHORT-CHAIN DEHYDROGENASE_REDUCTASE FAMILY PROTEIN"/>
    <property type="match status" value="1"/>
</dbReference>
<accession>A0ABT4RNL0</accession>
<dbReference type="PANTHER" id="PTHR43639">
    <property type="entry name" value="OXIDOREDUCTASE, SHORT-CHAIN DEHYDROGENASE/REDUCTASE FAMILY (AFU_ORTHOLOGUE AFUA_5G02870)"/>
    <property type="match status" value="1"/>
</dbReference>
<keyword evidence="4" id="KW-1185">Reference proteome</keyword>
<dbReference type="Pfam" id="PF13561">
    <property type="entry name" value="adh_short_C2"/>
    <property type="match status" value="1"/>
</dbReference>
<comment type="caution">
    <text evidence="3">The sequence shown here is derived from an EMBL/GenBank/DDBJ whole genome shotgun (WGS) entry which is preliminary data.</text>
</comment>
<name>A0ABT4RNL0_9ACTN</name>
<dbReference type="InterPro" id="IPR036291">
    <property type="entry name" value="NAD(P)-bd_dom_sf"/>
</dbReference>
<dbReference type="Proteomes" id="UP001147700">
    <property type="component" value="Unassembled WGS sequence"/>
</dbReference>
<evidence type="ECO:0000313" key="4">
    <source>
        <dbReference type="Proteomes" id="UP001147700"/>
    </source>
</evidence>
<evidence type="ECO:0000256" key="2">
    <source>
        <dbReference type="ARBA" id="ARBA00023002"/>
    </source>
</evidence>
<comment type="similarity">
    <text evidence="1">Belongs to the short-chain dehydrogenases/reductases (SDR) family.</text>
</comment>
<keyword evidence="2" id="KW-0560">Oxidoreductase</keyword>
<dbReference type="PRINTS" id="PR00081">
    <property type="entry name" value="GDHRDH"/>
</dbReference>
<evidence type="ECO:0000256" key="1">
    <source>
        <dbReference type="ARBA" id="ARBA00006484"/>
    </source>
</evidence>
<dbReference type="InterPro" id="IPR002347">
    <property type="entry name" value="SDR_fam"/>
</dbReference>
<dbReference type="SUPFAM" id="SSF51735">
    <property type="entry name" value="NAD(P)-binding Rossmann-fold domains"/>
    <property type="match status" value="1"/>
</dbReference>
<dbReference type="RefSeq" id="WP_202952523.1">
    <property type="nucleotide sequence ID" value="NZ_JAPCID010000034.1"/>
</dbReference>
<dbReference type="Gene3D" id="3.40.50.720">
    <property type="entry name" value="NAD(P)-binding Rossmann-like Domain"/>
    <property type="match status" value="1"/>
</dbReference>
<gene>
    <name evidence="3" type="ORF">OJ962_21815</name>
</gene>
<organism evidence="3 4">
    <name type="scientific">Solirubrobacter deserti</name>
    <dbReference type="NCBI Taxonomy" id="2282478"/>
    <lineage>
        <taxon>Bacteria</taxon>
        <taxon>Bacillati</taxon>
        <taxon>Actinomycetota</taxon>
        <taxon>Thermoleophilia</taxon>
        <taxon>Solirubrobacterales</taxon>
        <taxon>Solirubrobacteraceae</taxon>
        <taxon>Solirubrobacter</taxon>
    </lineage>
</organism>
<dbReference type="PROSITE" id="PS00061">
    <property type="entry name" value="ADH_SHORT"/>
    <property type="match status" value="1"/>
</dbReference>